<evidence type="ECO:0000313" key="1">
    <source>
        <dbReference type="EMBL" id="CAJ1921489.1"/>
    </source>
</evidence>
<accession>A0AA86V3G6</accession>
<reference evidence="1" key="1">
    <citation type="submission" date="2023-10" db="EMBL/GenBank/DDBJ databases">
        <authorList>
            <person name="Domelevo Entfellner J.-B."/>
        </authorList>
    </citation>
    <scope>NUCLEOTIDE SEQUENCE</scope>
</reference>
<evidence type="ECO:0000313" key="2">
    <source>
        <dbReference type="Proteomes" id="UP001189624"/>
    </source>
</evidence>
<dbReference type="EMBL" id="OY731398">
    <property type="protein sequence ID" value="CAJ1921489.1"/>
    <property type="molecule type" value="Genomic_DNA"/>
</dbReference>
<sequence length="115" mass="13235">MTRVSLDEAKISTRETMLFAVERVKPNVFSGEAKMDTEDCMLETDRVVIYEITPENLVKRFGTMFGKRERENVDYLFMGKWLFLGRTGKVGNGDSEKRICVPEREVSRLSDKGDC</sequence>
<dbReference type="AlphaFoldDB" id="A0AA86V3G6"/>
<gene>
    <name evidence="1" type="ORF">AYBTSS11_LOCUS3793</name>
</gene>
<proteinExistence type="predicted"/>
<name>A0AA86V3G6_9FABA</name>
<dbReference type="Gramene" id="rna-AYBTSS11_LOCUS3793">
    <property type="protein sequence ID" value="CAJ1921489.1"/>
    <property type="gene ID" value="gene-AYBTSS11_LOCUS3793"/>
</dbReference>
<organism evidence="1 2">
    <name type="scientific">Sphenostylis stenocarpa</name>
    <dbReference type="NCBI Taxonomy" id="92480"/>
    <lineage>
        <taxon>Eukaryota</taxon>
        <taxon>Viridiplantae</taxon>
        <taxon>Streptophyta</taxon>
        <taxon>Embryophyta</taxon>
        <taxon>Tracheophyta</taxon>
        <taxon>Spermatophyta</taxon>
        <taxon>Magnoliopsida</taxon>
        <taxon>eudicotyledons</taxon>
        <taxon>Gunneridae</taxon>
        <taxon>Pentapetalae</taxon>
        <taxon>rosids</taxon>
        <taxon>fabids</taxon>
        <taxon>Fabales</taxon>
        <taxon>Fabaceae</taxon>
        <taxon>Papilionoideae</taxon>
        <taxon>50 kb inversion clade</taxon>
        <taxon>NPAAA clade</taxon>
        <taxon>indigoferoid/millettioid clade</taxon>
        <taxon>Phaseoleae</taxon>
        <taxon>Sphenostylis</taxon>
    </lineage>
</organism>
<dbReference type="Proteomes" id="UP001189624">
    <property type="component" value="Chromosome 1"/>
</dbReference>
<keyword evidence="2" id="KW-1185">Reference proteome</keyword>
<protein>
    <submittedName>
        <fullName evidence="1">Uncharacterized protein</fullName>
    </submittedName>
</protein>